<dbReference type="AlphaFoldDB" id="A0A4Q0YR33"/>
<sequence length="274" mass="32167">MNTQSLFSAWLKRSVSNLLKSLNAPDKQKVQQKQLLRLRQLLINLHELSQLPQEGNNAQHRLAYKSMLKICNKLIRDCHKRQLLMFRVLRGRIHTTLNELEDKSCDKWLGASRKLNEQLVYIIDEVIHPYLLGEYRETDYFDYTLFWQCWMDCKETQFRLERAILRYEHKAVASCQSVNLQSKVLLKRIFQLHDAALIKDKRKLDSIANRLTALTELTGEQTKSKMMMLTEASEELETHMFKMFDANLLAIIGIEHQLKTASLSVFKTHTKQSS</sequence>
<protein>
    <submittedName>
        <fullName evidence="1">Uncharacterized protein</fullName>
    </submittedName>
</protein>
<evidence type="ECO:0000313" key="1">
    <source>
        <dbReference type="EMBL" id="RXJ73630.1"/>
    </source>
</evidence>
<dbReference type="Proteomes" id="UP000290287">
    <property type="component" value="Unassembled WGS sequence"/>
</dbReference>
<organism evidence="1 2">
    <name type="scientific">Veronia nyctiphanis</name>
    <dbReference type="NCBI Taxonomy" id="1278244"/>
    <lineage>
        <taxon>Bacteria</taxon>
        <taxon>Pseudomonadati</taxon>
        <taxon>Pseudomonadota</taxon>
        <taxon>Gammaproteobacteria</taxon>
        <taxon>Vibrionales</taxon>
        <taxon>Vibrionaceae</taxon>
        <taxon>Veronia</taxon>
    </lineage>
</organism>
<keyword evidence="2" id="KW-1185">Reference proteome</keyword>
<comment type="caution">
    <text evidence="1">The sequence shown here is derived from an EMBL/GenBank/DDBJ whole genome shotgun (WGS) entry which is preliminary data.</text>
</comment>
<dbReference type="RefSeq" id="WP_129121795.1">
    <property type="nucleotide sequence ID" value="NZ_PEIB01000007.1"/>
</dbReference>
<gene>
    <name evidence="1" type="ORF">CS022_07705</name>
</gene>
<accession>A0A4Q0YR33</accession>
<reference evidence="1 2" key="1">
    <citation type="submission" date="2017-10" db="EMBL/GenBank/DDBJ databases">
        <title>Nyctiphanis sp. nov., isolated from the stomach of the euphausiid Nyctiphanes simplex (Hansen, 1911) in the Gulf of California.</title>
        <authorList>
            <person name="Gomez-Gil B."/>
            <person name="Aguilar-Mendez M."/>
            <person name="Lopez-Cortes A."/>
            <person name="Gomez-Gutierrez J."/>
            <person name="Roque A."/>
            <person name="Lang E."/>
            <person name="Gonzalez-Castillo A."/>
        </authorList>
    </citation>
    <scope>NUCLEOTIDE SEQUENCE [LARGE SCALE GENOMIC DNA]</scope>
    <source>
        <strain evidence="1 2">CAIM 600</strain>
    </source>
</reference>
<dbReference type="EMBL" id="PEIB01000007">
    <property type="protein sequence ID" value="RXJ73630.1"/>
    <property type="molecule type" value="Genomic_DNA"/>
</dbReference>
<name>A0A4Q0YR33_9GAMM</name>
<proteinExistence type="predicted"/>
<evidence type="ECO:0000313" key="2">
    <source>
        <dbReference type="Proteomes" id="UP000290287"/>
    </source>
</evidence>
<dbReference type="OrthoDB" id="5916051at2"/>